<dbReference type="Pfam" id="PF20172">
    <property type="entry name" value="DUF6538"/>
    <property type="match status" value="1"/>
</dbReference>
<organism evidence="3 4">
    <name type="scientific">Fulvimarina manganoxydans</name>
    <dbReference type="NCBI Taxonomy" id="937218"/>
    <lineage>
        <taxon>Bacteria</taxon>
        <taxon>Pseudomonadati</taxon>
        <taxon>Pseudomonadota</taxon>
        <taxon>Alphaproteobacteria</taxon>
        <taxon>Hyphomicrobiales</taxon>
        <taxon>Aurantimonadaceae</taxon>
        <taxon>Fulvimarina</taxon>
    </lineage>
</organism>
<accession>A0A1W2AQH8</accession>
<gene>
    <name evidence="3" type="ORF">SAMN06297251_1058</name>
</gene>
<feature type="compositionally biased region" description="Basic and acidic residues" evidence="1">
    <location>
        <begin position="88"/>
        <end position="97"/>
    </location>
</feature>
<dbReference type="Proteomes" id="UP000192656">
    <property type="component" value="Unassembled WGS sequence"/>
</dbReference>
<reference evidence="3 4" key="1">
    <citation type="submission" date="2017-04" db="EMBL/GenBank/DDBJ databases">
        <authorList>
            <person name="Afonso C.L."/>
            <person name="Miller P.J."/>
            <person name="Scott M.A."/>
            <person name="Spackman E."/>
            <person name="Goraichik I."/>
            <person name="Dimitrov K.M."/>
            <person name="Suarez D.L."/>
            <person name="Swayne D.E."/>
        </authorList>
    </citation>
    <scope>NUCLEOTIDE SEQUENCE [LARGE SCALE GENOMIC DNA]</scope>
    <source>
        <strain evidence="3 4">CGMCC 1.10972</strain>
    </source>
</reference>
<dbReference type="AlphaFoldDB" id="A0A1W2AQH8"/>
<feature type="domain" description="DUF6538" evidence="2">
    <location>
        <begin position="10"/>
        <end position="66"/>
    </location>
</feature>
<protein>
    <recommendedName>
        <fullName evidence="2">DUF6538 domain-containing protein</fullName>
    </recommendedName>
</protein>
<evidence type="ECO:0000256" key="1">
    <source>
        <dbReference type="SAM" id="MobiDB-lite"/>
    </source>
</evidence>
<evidence type="ECO:0000313" key="3">
    <source>
        <dbReference type="EMBL" id="SMC62935.1"/>
    </source>
</evidence>
<proteinExistence type="predicted"/>
<dbReference type="InterPro" id="IPR046668">
    <property type="entry name" value="DUF6538"/>
</dbReference>
<sequence length="301" mass="33900">MVFKLARISYLTRRGSSYYARLRVPAELVAIVGRSEFTKALGTKDENEAKRRLWPVIERWRAQLDDVSRRRTLSEDDRAAAPWSHYEGTPDRDDASRAARPTQTDIDAATRSLFANAGTIDASDPLAMLDATIEVMAMQSAGALDAARRQAKAADLRKHLVSGELALVRHEIDEFARKHDLIIPRGSPEEAELGRRMIRAEIEALERTFERDRGDYGGTPRDPIVKPATTQVRERAKPGETIPELFEAYARDNPKGIAADTLNQARRDIGTFLDLHGRTLPVRRIDARPFVNGRRFFASIR</sequence>
<name>A0A1W2AQH8_9HYPH</name>
<dbReference type="STRING" id="937218.SAMN06297251_1058"/>
<evidence type="ECO:0000259" key="2">
    <source>
        <dbReference type="Pfam" id="PF20172"/>
    </source>
</evidence>
<evidence type="ECO:0000313" key="4">
    <source>
        <dbReference type="Proteomes" id="UP000192656"/>
    </source>
</evidence>
<feature type="region of interest" description="Disordered" evidence="1">
    <location>
        <begin position="78"/>
        <end position="103"/>
    </location>
</feature>
<keyword evidence="4" id="KW-1185">Reference proteome</keyword>
<dbReference type="EMBL" id="FWXR01000005">
    <property type="protein sequence ID" value="SMC62935.1"/>
    <property type="molecule type" value="Genomic_DNA"/>
</dbReference>